<evidence type="ECO:0000313" key="5">
    <source>
        <dbReference type="EMBL" id="RZT00047.1"/>
    </source>
</evidence>
<dbReference type="SUPFAM" id="SSF46689">
    <property type="entry name" value="Homeodomain-like"/>
    <property type="match status" value="1"/>
</dbReference>
<dbReference type="PRINTS" id="PR00032">
    <property type="entry name" value="HTHARAC"/>
</dbReference>
<dbReference type="InterPro" id="IPR053142">
    <property type="entry name" value="PchR_regulatory_protein"/>
</dbReference>
<proteinExistence type="predicted"/>
<dbReference type="InterPro" id="IPR020449">
    <property type="entry name" value="Tscrpt_reg_AraC-type_HTH"/>
</dbReference>
<dbReference type="Gene3D" id="1.10.10.60">
    <property type="entry name" value="Homeodomain-like"/>
    <property type="match status" value="2"/>
</dbReference>
<dbReference type="SMART" id="SM00342">
    <property type="entry name" value="HTH_ARAC"/>
    <property type="match status" value="1"/>
</dbReference>
<protein>
    <submittedName>
        <fullName evidence="5">AraC family transcriptional regulator</fullName>
    </submittedName>
</protein>
<keyword evidence="1" id="KW-0805">Transcription regulation</keyword>
<evidence type="ECO:0000256" key="1">
    <source>
        <dbReference type="ARBA" id="ARBA00023015"/>
    </source>
</evidence>
<dbReference type="PANTHER" id="PTHR47893">
    <property type="entry name" value="REGULATORY PROTEIN PCHR"/>
    <property type="match status" value="1"/>
</dbReference>
<dbReference type="InterPro" id="IPR018060">
    <property type="entry name" value="HTH_AraC"/>
</dbReference>
<keyword evidence="3" id="KW-0804">Transcription</keyword>
<comment type="caution">
    <text evidence="5">The sequence shown here is derived from an EMBL/GenBank/DDBJ whole genome shotgun (WGS) entry which is preliminary data.</text>
</comment>
<dbReference type="Pfam" id="PF12833">
    <property type="entry name" value="HTH_18"/>
    <property type="match status" value="1"/>
</dbReference>
<keyword evidence="6" id="KW-1185">Reference proteome</keyword>
<dbReference type="AlphaFoldDB" id="A0A4Q7PHL4"/>
<dbReference type="Proteomes" id="UP000292262">
    <property type="component" value="Unassembled WGS sequence"/>
</dbReference>
<name>A0A4Q7PHL4_9FLAO</name>
<keyword evidence="2" id="KW-0238">DNA-binding</keyword>
<dbReference type="RefSeq" id="WP_130285850.1">
    <property type="nucleotide sequence ID" value="NZ_SGXE01000001.1"/>
</dbReference>
<sequence>MNKTVTIDANNALDNLQSIQRQIGGQIKQTKSQYVLTINNKTAKGVIKANAFDRGLRLLEYDITFREAVELSIDGDQIAPIYFYYFAQGFGYHQINEQNQFKIEQYRSVITSPQEDVTCFLSFPANQKIHLTELQIHKQQFLNKQGLALNQLEDNLYEVFVDKDCRNNFLYYGAFDLSLLDKVTMLNEDIAVGGSLVNHLYKEGIVYQILADHLRIYRSSSKNQDLETSLLKKELKKIKELSISIANDVSRDYCLDALSEETGLPQAKLQEGFKLLYDMTVTEYIRHLRLEEAKSLMNDSDLNISEIVYSIGFSSRSYFSKIFKEKYSISPNEYKNKVFQPSKLNAVKSTSLEVVA</sequence>
<dbReference type="EMBL" id="SGXE01000001">
    <property type="protein sequence ID" value="RZT00047.1"/>
    <property type="molecule type" value="Genomic_DNA"/>
</dbReference>
<evidence type="ECO:0000259" key="4">
    <source>
        <dbReference type="PROSITE" id="PS01124"/>
    </source>
</evidence>
<feature type="domain" description="HTH araC/xylS-type" evidence="4">
    <location>
        <begin position="239"/>
        <end position="337"/>
    </location>
</feature>
<dbReference type="InterPro" id="IPR009057">
    <property type="entry name" value="Homeodomain-like_sf"/>
</dbReference>
<evidence type="ECO:0000256" key="3">
    <source>
        <dbReference type="ARBA" id="ARBA00023163"/>
    </source>
</evidence>
<reference evidence="5 6" key="1">
    <citation type="submission" date="2019-02" db="EMBL/GenBank/DDBJ databases">
        <title>Genomic Encyclopedia of Type Strains, Phase IV (KMG-IV): sequencing the most valuable type-strain genomes for metagenomic binning, comparative biology and taxonomic classification.</title>
        <authorList>
            <person name="Goeker M."/>
        </authorList>
    </citation>
    <scope>NUCLEOTIDE SEQUENCE [LARGE SCALE GENOMIC DNA]</scope>
    <source>
        <strain evidence="5 6">DSM 17196</strain>
    </source>
</reference>
<dbReference type="PROSITE" id="PS01124">
    <property type="entry name" value="HTH_ARAC_FAMILY_2"/>
    <property type="match status" value="1"/>
</dbReference>
<evidence type="ECO:0000313" key="6">
    <source>
        <dbReference type="Proteomes" id="UP000292262"/>
    </source>
</evidence>
<dbReference type="GO" id="GO:0043565">
    <property type="term" value="F:sequence-specific DNA binding"/>
    <property type="evidence" value="ECO:0007669"/>
    <property type="project" value="InterPro"/>
</dbReference>
<dbReference type="OrthoDB" id="2666928at2"/>
<gene>
    <name evidence="5" type="ORF">EV197_1277</name>
</gene>
<organism evidence="5 6">
    <name type="scientific">Aquimarina brevivitae</name>
    <dbReference type="NCBI Taxonomy" id="323412"/>
    <lineage>
        <taxon>Bacteria</taxon>
        <taxon>Pseudomonadati</taxon>
        <taxon>Bacteroidota</taxon>
        <taxon>Flavobacteriia</taxon>
        <taxon>Flavobacteriales</taxon>
        <taxon>Flavobacteriaceae</taxon>
        <taxon>Aquimarina</taxon>
    </lineage>
</organism>
<evidence type="ECO:0000256" key="2">
    <source>
        <dbReference type="ARBA" id="ARBA00023125"/>
    </source>
</evidence>
<accession>A0A4Q7PHL4</accession>
<dbReference type="PANTHER" id="PTHR47893:SF1">
    <property type="entry name" value="REGULATORY PROTEIN PCHR"/>
    <property type="match status" value="1"/>
</dbReference>
<dbReference type="GO" id="GO:0003700">
    <property type="term" value="F:DNA-binding transcription factor activity"/>
    <property type="evidence" value="ECO:0007669"/>
    <property type="project" value="InterPro"/>
</dbReference>